<evidence type="ECO:0000313" key="4">
    <source>
        <dbReference type="Proteomes" id="UP001059596"/>
    </source>
</evidence>
<dbReference type="GO" id="GO:0008061">
    <property type="term" value="F:chitin binding"/>
    <property type="evidence" value="ECO:0007669"/>
    <property type="project" value="InterPro"/>
</dbReference>
<feature type="domain" description="Chitin-binding type-2" evidence="2">
    <location>
        <begin position="88"/>
        <end position="144"/>
    </location>
</feature>
<dbReference type="Gene3D" id="2.170.140.10">
    <property type="entry name" value="Chitin binding domain"/>
    <property type="match status" value="1"/>
</dbReference>
<keyword evidence="4" id="KW-1185">Reference proteome</keyword>
<dbReference type="OrthoDB" id="6020543at2759"/>
<accession>A0A9P9YH84</accession>
<dbReference type="GO" id="GO:0005576">
    <property type="term" value="C:extracellular region"/>
    <property type="evidence" value="ECO:0007669"/>
    <property type="project" value="InterPro"/>
</dbReference>
<dbReference type="SUPFAM" id="SSF57625">
    <property type="entry name" value="Invertebrate chitin-binding proteins"/>
    <property type="match status" value="4"/>
</dbReference>
<feature type="chain" id="PRO_5040409461" description="Chitin-binding type-2 domain-containing protein" evidence="1">
    <location>
        <begin position="24"/>
        <end position="353"/>
    </location>
</feature>
<dbReference type="Proteomes" id="UP001059596">
    <property type="component" value="Unassembled WGS sequence"/>
</dbReference>
<proteinExistence type="predicted"/>
<feature type="signal peptide" evidence="1">
    <location>
        <begin position="1"/>
        <end position="23"/>
    </location>
</feature>
<dbReference type="EMBL" id="JAMKOV010000015">
    <property type="protein sequence ID" value="KAI8036705.1"/>
    <property type="molecule type" value="Genomic_DNA"/>
</dbReference>
<dbReference type="InterPro" id="IPR036508">
    <property type="entry name" value="Chitin-bd_dom_sf"/>
</dbReference>
<evidence type="ECO:0000256" key="1">
    <source>
        <dbReference type="SAM" id="SignalP"/>
    </source>
</evidence>
<feature type="domain" description="Chitin-binding type-2" evidence="2">
    <location>
        <begin position="145"/>
        <end position="200"/>
    </location>
</feature>
<evidence type="ECO:0000313" key="3">
    <source>
        <dbReference type="EMBL" id="KAI8036705.1"/>
    </source>
</evidence>
<dbReference type="PROSITE" id="PS50940">
    <property type="entry name" value="CHIT_BIND_II"/>
    <property type="match status" value="4"/>
</dbReference>
<evidence type="ECO:0000259" key="2">
    <source>
        <dbReference type="PROSITE" id="PS50940"/>
    </source>
</evidence>
<gene>
    <name evidence="3" type="ORF">M5D96_010506</name>
</gene>
<organism evidence="3 4">
    <name type="scientific">Drosophila gunungcola</name>
    <name type="common">fruit fly</name>
    <dbReference type="NCBI Taxonomy" id="103775"/>
    <lineage>
        <taxon>Eukaryota</taxon>
        <taxon>Metazoa</taxon>
        <taxon>Ecdysozoa</taxon>
        <taxon>Arthropoda</taxon>
        <taxon>Hexapoda</taxon>
        <taxon>Insecta</taxon>
        <taxon>Pterygota</taxon>
        <taxon>Neoptera</taxon>
        <taxon>Endopterygota</taxon>
        <taxon>Diptera</taxon>
        <taxon>Brachycera</taxon>
        <taxon>Muscomorpha</taxon>
        <taxon>Ephydroidea</taxon>
        <taxon>Drosophilidae</taxon>
        <taxon>Drosophila</taxon>
        <taxon>Sophophora</taxon>
    </lineage>
</organism>
<comment type="caution">
    <text evidence="3">The sequence shown here is derived from an EMBL/GenBank/DDBJ whole genome shotgun (WGS) entry which is preliminary data.</text>
</comment>
<reference evidence="3" key="1">
    <citation type="journal article" date="2023" name="Genome Biol. Evol.">
        <title>Long-read-based Genome Assembly of Drosophila gunungcola Reveals Fewer Chemosensory Genes in Flower-breeding Species.</title>
        <authorList>
            <person name="Negi A."/>
            <person name="Liao B.Y."/>
            <person name="Yeh S.D."/>
        </authorList>
    </citation>
    <scope>NUCLEOTIDE SEQUENCE</scope>
    <source>
        <strain evidence="3">Sukarami</strain>
    </source>
</reference>
<dbReference type="Pfam" id="PF01607">
    <property type="entry name" value="CBM_14"/>
    <property type="match status" value="4"/>
</dbReference>
<feature type="domain" description="Chitin-binding type-2" evidence="2">
    <location>
        <begin position="27"/>
        <end position="85"/>
    </location>
</feature>
<dbReference type="SMART" id="SM00494">
    <property type="entry name" value="ChtBD2"/>
    <property type="match status" value="5"/>
</dbReference>
<name>A0A9P9YH84_9MUSC</name>
<feature type="domain" description="Chitin-binding type-2" evidence="2">
    <location>
        <begin position="218"/>
        <end position="290"/>
    </location>
</feature>
<protein>
    <recommendedName>
        <fullName evidence="2">Chitin-binding type-2 domain-containing protein</fullName>
    </recommendedName>
</protein>
<dbReference type="InterPro" id="IPR002557">
    <property type="entry name" value="Chitin-bd_dom"/>
</dbReference>
<dbReference type="AlphaFoldDB" id="A0A9P9YH84"/>
<sequence length="353" mass="37545">MGAYNLRICALVACLLLASQASGYTMEQMCAQWSGTGYVGNPSNCRAWGYCQGQKLVGWGTCPNDYIFNSQKGACGYASSTVCATSAVQTCASATSPMYVADPMNCTQYGYCDGKGSVQYGNCGVGGVYSASSGKCVWGPSCPQDNICQFMLSGIYVGDPNNCGSYVACNNGVATSGTCSTGLTYNLANGYCQETNNCNGDNSNSGSSGEFTVGQQNKNICKTLWGDAVDVKVENVVQTYKYVSDQSTCYGYYFCAEPTAIGYWNQCPAGTQFNIKAGQCVSPASFICPYNRCGNVNSEFMAVKNTGCESYIVCSDSAIQNCPTDMYYDEVNNICTGTQPDYPICKGTYTSTD</sequence>
<keyword evidence="1" id="KW-0732">Signal</keyword>